<evidence type="ECO:0000259" key="9">
    <source>
        <dbReference type="PROSITE" id="PS51819"/>
    </source>
</evidence>
<dbReference type="Gene3D" id="3.10.180.10">
    <property type="entry name" value="2,3-Dihydroxybiphenyl 1,2-Dioxygenase, domain 1"/>
    <property type="match status" value="2"/>
</dbReference>
<dbReference type="STRING" id="95161.SAMN05660874_05579"/>
<dbReference type="InterPro" id="IPR004360">
    <property type="entry name" value="Glyas_Fos-R_dOase_dom"/>
</dbReference>
<keyword evidence="6 8" id="KW-0560">Oxidoreductase</keyword>
<dbReference type="RefSeq" id="WP_093424096.1">
    <property type="nucleotide sequence ID" value="NZ_FOZX01000015.1"/>
</dbReference>
<dbReference type="InterPro" id="IPR037523">
    <property type="entry name" value="VOC_core"/>
</dbReference>
<comment type="cofactor">
    <cofactor evidence="1 8">
        <name>Fe(2+)</name>
        <dbReference type="ChEBI" id="CHEBI:29033"/>
    </cofactor>
</comment>
<feature type="domain" description="VOC" evidence="9">
    <location>
        <begin position="152"/>
        <end position="274"/>
    </location>
</feature>
<protein>
    <submittedName>
        <fullName evidence="10">Catechol 2,3-dioxygenase</fullName>
    </submittedName>
</protein>
<evidence type="ECO:0000256" key="1">
    <source>
        <dbReference type="ARBA" id="ARBA00001954"/>
    </source>
</evidence>
<dbReference type="SUPFAM" id="SSF54593">
    <property type="entry name" value="Glyoxalase/Bleomycin resistance protein/Dihydroxybiphenyl dioxygenase"/>
    <property type="match status" value="1"/>
</dbReference>
<dbReference type="InterPro" id="IPR000486">
    <property type="entry name" value="Xdiol_ring_cleave_dOase_1/2"/>
</dbReference>
<keyword evidence="7 8" id="KW-0408">Iron</keyword>
<evidence type="ECO:0000256" key="4">
    <source>
        <dbReference type="ARBA" id="ARBA00022797"/>
    </source>
</evidence>
<accession>A0A1I6V3Z0</accession>
<proteinExistence type="inferred from homology"/>
<evidence type="ECO:0000256" key="2">
    <source>
        <dbReference type="ARBA" id="ARBA00008784"/>
    </source>
</evidence>
<dbReference type="Proteomes" id="UP000198852">
    <property type="component" value="Unassembled WGS sequence"/>
</dbReference>
<sequence>MSEILLSQLAHVELISPKPAETVEWMKEVFGLEETTREGQSVYLRGWAEWLHSSLIITEGREPGVGRIGWRTYGPGDPELVAQRLADTEEAVGWVDDWEGHGATYQYRAPHGRHLHEVFWDVERYQAPPEKQDPVIKNRPQRFSGKGIGARYLDHVTMPTQNMRGDIDFYKRLGARHTAQTEVEPGFAVFSTLTCNGIRSSHDLALVPDFSGMTGRAHHIAFRVDQRQDVERAAEVFLANDTPIEFGPGVHGIDEITYLYVREPGGFRMEINSGGWLNTMPDWETTTYQAAGGNPGQSIWRNVEAPEGFHEAWPLPAGEAAAKNDEALADENVRDFFGDNTTGTR</sequence>
<dbReference type="InterPro" id="IPR029068">
    <property type="entry name" value="Glyas_Bleomycin-R_OHBP_Dase"/>
</dbReference>
<dbReference type="AlphaFoldDB" id="A0A1I6V3Z0"/>
<dbReference type="OrthoDB" id="317332at2"/>
<feature type="domain" description="VOC" evidence="9">
    <location>
        <begin position="8"/>
        <end position="121"/>
    </location>
</feature>
<evidence type="ECO:0000256" key="3">
    <source>
        <dbReference type="ARBA" id="ARBA00022723"/>
    </source>
</evidence>
<reference evidence="11" key="1">
    <citation type="submission" date="2016-10" db="EMBL/GenBank/DDBJ databases">
        <authorList>
            <person name="Varghese N."/>
            <person name="Submissions S."/>
        </authorList>
    </citation>
    <scope>NUCLEOTIDE SEQUENCE [LARGE SCALE GENOMIC DNA]</scope>
    <source>
        <strain evidence="11">DSM 44771</strain>
    </source>
</reference>
<evidence type="ECO:0000256" key="5">
    <source>
        <dbReference type="ARBA" id="ARBA00022964"/>
    </source>
</evidence>
<keyword evidence="11" id="KW-1185">Reference proteome</keyword>
<evidence type="ECO:0000313" key="10">
    <source>
        <dbReference type="EMBL" id="SFT08430.1"/>
    </source>
</evidence>
<dbReference type="GO" id="GO:0051213">
    <property type="term" value="F:dioxygenase activity"/>
    <property type="evidence" value="ECO:0007669"/>
    <property type="project" value="UniProtKB-KW"/>
</dbReference>
<dbReference type="GO" id="GO:0008198">
    <property type="term" value="F:ferrous iron binding"/>
    <property type="evidence" value="ECO:0007669"/>
    <property type="project" value="InterPro"/>
</dbReference>
<evidence type="ECO:0000313" key="11">
    <source>
        <dbReference type="Proteomes" id="UP000198852"/>
    </source>
</evidence>
<comment type="similarity">
    <text evidence="2 8">Belongs to the extradiol ring-cleavage dioxygenase family.</text>
</comment>
<organism evidence="10 11">
    <name type="scientific">Saccharopolyspora flava</name>
    <dbReference type="NCBI Taxonomy" id="95161"/>
    <lineage>
        <taxon>Bacteria</taxon>
        <taxon>Bacillati</taxon>
        <taxon>Actinomycetota</taxon>
        <taxon>Actinomycetes</taxon>
        <taxon>Pseudonocardiales</taxon>
        <taxon>Pseudonocardiaceae</taxon>
        <taxon>Saccharopolyspora</taxon>
    </lineage>
</organism>
<dbReference type="Pfam" id="PF00903">
    <property type="entry name" value="Glyoxalase"/>
    <property type="match status" value="1"/>
</dbReference>
<dbReference type="PROSITE" id="PS00082">
    <property type="entry name" value="EXTRADIOL_DIOXYGENAS"/>
    <property type="match status" value="1"/>
</dbReference>
<gene>
    <name evidence="10" type="ORF">SAMN05660874_05579</name>
</gene>
<keyword evidence="3" id="KW-0479">Metal-binding</keyword>
<dbReference type="EMBL" id="FOZX01000015">
    <property type="protein sequence ID" value="SFT08430.1"/>
    <property type="molecule type" value="Genomic_DNA"/>
</dbReference>
<evidence type="ECO:0000256" key="7">
    <source>
        <dbReference type="ARBA" id="ARBA00023004"/>
    </source>
</evidence>
<evidence type="ECO:0000256" key="6">
    <source>
        <dbReference type="ARBA" id="ARBA00023002"/>
    </source>
</evidence>
<keyword evidence="4 8" id="KW-0058">Aromatic hydrocarbons catabolism</keyword>
<dbReference type="PROSITE" id="PS51819">
    <property type="entry name" value="VOC"/>
    <property type="match status" value="2"/>
</dbReference>
<keyword evidence="5 8" id="KW-0223">Dioxygenase</keyword>
<name>A0A1I6V3Z0_9PSEU</name>
<evidence type="ECO:0000256" key="8">
    <source>
        <dbReference type="RuleBase" id="RU000683"/>
    </source>
</evidence>